<keyword evidence="2" id="KW-0732">Signal</keyword>
<reference evidence="4 5" key="1">
    <citation type="submission" date="2013-11" db="EMBL/GenBank/DDBJ databases">
        <title>Genome sequencing of Stegodyphus mimosarum.</title>
        <authorList>
            <person name="Bechsgaard J."/>
        </authorList>
    </citation>
    <scope>NUCLEOTIDE SEQUENCE [LARGE SCALE GENOMIC DNA]</scope>
</reference>
<gene>
    <name evidence="4" type="ORF">X975_08671</name>
</gene>
<evidence type="ECO:0000256" key="2">
    <source>
        <dbReference type="SAM" id="SignalP"/>
    </source>
</evidence>
<evidence type="ECO:0000256" key="1">
    <source>
        <dbReference type="PROSITE-ProRule" id="PRU00043"/>
    </source>
</evidence>
<dbReference type="CDD" id="cd11304">
    <property type="entry name" value="Cadherin_repeat"/>
    <property type="match status" value="1"/>
</dbReference>
<feature type="domain" description="Cadherin" evidence="3">
    <location>
        <begin position="96"/>
        <end position="196"/>
    </location>
</feature>
<dbReference type="GO" id="GO:0005509">
    <property type="term" value="F:calcium ion binding"/>
    <property type="evidence" value="ECO:0007669"/>
    <property type="project" value="UniProtKB-UniRule"/>
</dbReference>
<evidence type="ECO:0000259" key="3">
    <source>
        <dbReference type="PROSITE" id="PS50268"/>
    </source>
</evidence>
<feature type="non-terminal residue" evidence="4">
    <location>
        <position position="539"/>
    </location>
</feature>
<evidence type="ECO:0000313" key="4">
    <source>
        <dbReference type="EMBL" id="KFM66759.1"/>
    </source>
</evidence>
<sequence>MEACCVLKNALILLLSVTTVTGGLEMCKQQIKACEGDSCYKSIPCYHGDCNEAGICECDLCWLGDNCNEYVDNFLPEFNKEEDTAIVSDPWAAEAVYTAQAFDGDLGTTCPMEAIICDCAEIRYAITDGDVNKLFYINNLTGDVFVREASQVISGRTYNLTISAINSKGRKSPSPNSEMKLKVVIDDLHHHLAQVLLQNELTWLGDEIHSREKRSTEEDHYLTEFNFTLVSGEVETMEVGRRLDYRLEIMIPKTDGMDLTVEFFTKEIGNGNYTPVLALFNVMVEDKPEEVTFSKGDQPHIEMLLTDEIMTAYDRAIVTFGEVKNTNSDPVPIYMLFSVTQIKNPSTMFDTKYLVTAGAEYDKETYVWVGQSEVTVHNSTDEKSVEVDIIGPREIPLDSAGVYVMVTHCAVRSENFTFEITGPEEKDIVTVGNLGVKDFDKNYDPVPQSIYFYNTTKVGSDDDVIYTSATINLGIMTNVGNYREARDEGNVINVTFAIYALNNDSHLGMEIEFKTSVIVGKETLYSEPFKVKLVPRKDA</sequence>
<dbReference type="OMA" id="RIPSACA"/>
<dbReference type="OrthoDB" id="6434494at2759"/>
<dbReference type="InterPro" id="IPR015919">
    <property type="entry name" value="Cadherin-like_sf"/>
</dbReference>
<dbReference type="PROSITE" id="PS50268">
    <property type="entry name" value="CADHERIN_2"/>
    <property type="match status" value="1"/>
</dbReference>
<feature type="chain" id="PRO_5001829845" description="Cadherin domain-containing protein" evidence="2">
    <location>
        <begin position="23"/>
        <end position="539"/>
    </location>
</feature>
<dbReference type="AlphaFoldDB" id="A0A087TNS0"/>
<name>A0A087TNS0_STEMI</name>
<dbReference type="SUPFAM" id="SSF49313">
    <property type="entry name" value="Cadherin-like"/>
    <property type="match status" value="1"/>
</dbReference>
<dbReference type="STRING" id="407821.A0A087TNS0"/>
<proteinExistence type="predicted"/>
<dbReference type="Gene3D" id="2.60.40.60">
    <property type="entry name" value="Cadherins"/>
    <property type="match status" value="1"/>
</dbReference>
<accession>A0A087TNS0</accession>
<keyword evidence="5" id="KW-1185">Reference proteome</keyword>
<dbReference type="EMBL" id="KK116088">
    <property type="protein sequence ID" value="KFM66759.1"/>
    <property type="molecule type" value="Genomic_DNA"/>
</dbReference>
<dbReference type="Proteomes" id="UP000054359">
    <property type="component" value="Unassembled WGS sequence"/>
</dbReference>
<organism evidence="4 5">
    <name type="scientific">Stegodyphus mimosarum</name>
    <name type="common">African social velvet spider</name>
    <dbReference type="NCBI Taxonomy" id="407821"/>
    <lineage>
        <taxon>Eukaryota</taxon>
        <taxon>Metazoa</taxon>
        <taxon>Ecdysozoa</taxon>
        <taxon>Arthropoda</taxon>
        <taxon>Chelicerata</taxon>
        <taxon>Arachnida</taxon>
        <taxon>Araneae</taxon>
        <taxon>Araneomorphae</taxon>
        <taxon>Entelegynae</taxon>
        <taxon>Eresoidea</taxon>
        <taxon>Eresidae</taxon>
        <taxon>Stegodyphus</taxon>
    </lineage>
</organism>
<dbReference type="InterPro" id="IPR002126">
    <property type="entry name" value="Cadherin-like_dom"/>
</dbReference>
<feature type="signal peptide" evidence="2">
    <location>
        <begin position="1"/>
        <end position="22"/>
    </location>
</feature>
<dbReference type="GO" id="GO:0007156">
    <property type="term" value="P:homophilic cell adhesion via plasma membrane adhesion molecules"/>
    <property type="evidence" value="ECO:0007669"/>
    <property type="project" value="InterPro"/>
</dbReference>
<keyword evidence="1" id="KW-0106">Calcium</keyword>
<protein>
    <recommendedName>
        <fullName evidence="3">Cadherin domain-containing protein</fullName>
    </recommendedName>
</protein>
<dbReference type="GO" id="GO:0016020">
    <property type="term" value="C:membrane"/>
    <property type="evidence" value="ECO:0007669"/>
    <property type="project" value="InterPro"/>
</dbReference>
<evidence type="ECO:0000313" key="5">
    <source>
        <dbReference type="Proteomes" id="UP000054359"/>
    </source>
</evidence>